<dbReference type="EMBL" id="BAABAF010000010">
    <property type="protein sequence ID" value="GAA3776046.1"/>
    <property type="molecule type" value="Genomic_DNA"/>
</dbReference>
<proteinExistence type="predicted"/>
<feature type="region of interest" description="Disordered" evidence="1">
    <location>
        <begin position="94"/>
        <end position="123"/>
    </location>
</feature>
<protein>
    <recommendedName>
        <fullName evidence="4">MOSC domain-containing protein</fullName>
    </recommendedName>
</protein>
<comment type="caution">
    <text evidence="2">The sequence shown here is derived from an EMBL/GenBank/DDBJ whole genome shotgun (WGS) entry which is preliminary data.</text>
</comment>
<evidence type="ECO:0000313" key="2">
    <source>
        <dbReference type="EMBL" id="GAA3776046.1"/>
    </source>
</evidence>
<evidence type="ECO:0000313" key="3">
    <source>
        <dbReference type="Proteomes" id="UP001500540"/>
    </source>
</evidence>
<keyword evidence="3" id="KW-1185">Reference proteome</keyword>
<dbReference type="Proteomes" id="UP001500540">
    <property type="component" value="Unassembled WGS sequence"/>
</dbReference>
<evidence type="ECO:0008006" key="4">
    <source>
        <dbReference type="Google" id="ProtNLM"/>
    </source>
</evidence>
<name>A0ABP7GWQ7_9MICO</name>
<sequence length="123" mass="13412">MVHSVNDRVVRFTAGAESIDVTIGEQPTPATERVRIRRPRRRHRQRPRGDLFIAARAVDEYQLRSFPAAAGAGRRLVPTGARLELVGAERIGPGELTICPREPCDAPGRTPGPEGATRPATAR</sequence>
<gene>
    <name evidence="2" type="ORF">GCM10022240_29510</name>
</gene>
<reference evidence="3" key="1">
    <citation type="journal article" date="2019" name="Int. J. Syst. Evol. Microbiol.">
        <title>The Global Catalogue of Microorganisms (GCM) 10K type strain sequencing project: providing services to taxonomists for standard genome sequencing and annotation.</title>
        <authorList>
            <consortium name="The Broad Institute Genomics Platform"/>
            <consortium name="The Broad Institute Genome Sequencing Center for Infectious Disease"/>
            <person name="Wu L."/>
            <person name="Ma J."/>
        </authorList>
    </citation>
    <scope>NUCLEOTIDE SEQUENCE [LARGE SCALE GENOMIC DNA]</scope>
    <source>
        <strain evidence="3">JCM 16950</strain>
    </source>
</reference>
<organism evidence="2 3">
    <name type="scientific">Microbacterium kribbense</name>
    <dbReference type="NCBI Taxonomy" id="433645"/>
    <lineage>
        <taxon>Bacteria</taxon>
        <taxon>Bacillati</taxon>
        <taxon>Actinomycetota</taxon>
        <taxon>Actinomycetes</taxon>
        <taxon>Micrococcales</taxon>
        <taxon>Microbacteriaceae</taxon>
        <taxon>Microbacterium</taxon>
    </lineage>
</organism>
<accession>A0ABP7GWQ7</accession>
<evidence type="ECO:0000256" key="1">
    <source>
        <dbReference type="SAM" id="MobiDB-lite"/>
    </source>
</evidence>